<dbReference type="OrthoDB" id="432381at2759"/>
<feature type="domain" description="Inosine/uridine-preferring nucleoside hydrolase" evidence="2">
    <location>
        <begin position="22"/>
        <end position="127"/>
    </location>
</feature>
<sequence length="138" mass="15413">MGGYSDNQYAQATGSLIVNDINTDINLIQDPEAAQIVLTADWKELVIGVNVTNYLVPSQELYDRLIDKAGSYEILVSNPYFEDILTFVGTANYSENNDQQTLPLRDEVVSAFMSFPDLIKSSMKVFVAADTSFYSPFY</sequence>
<dbReference type="InterPro" id="IPR036452">
    <property type="entry name" value="Ribo_hydro-like"/>
</dbReference>
<dbReference type="EMBL" id="CANTUO010000003">
    <property type="protein sequence ID" value="CAI5758682.1"/>
    <property type="molecule type" value="Genomic_DNA"/>
</dbReference>
<dbReference type="Gene3D" id="3.90.245.10">
    <property type="entry name" value="Ribonucleoside hydrolase-like"/>
    <property type="match status" value="1"/>
</dbReference>
<evidence type="ECO:0000256" key="1">
    <source>
        <dbReference type="ARBA" id="ARBA00009176"/>
    </source>
</evidence>
<name>A0A9W4XAT1_9ASCO</name>
<evidence type="ECO:0000313" key="4">
    <source>
        <dbReference type="Proteomes" id="UP001152885"/>
    </source>
</evidence>
<dbReference type="GO" id="GO:0016799">
    <property type="term" value="F:hydrolase activity, hydrolyzing N-glycosyl compounds"/>
    <property type="evidence" value="ECO:0007669"/>
    <property type="project" value="InterPro"/>
</dbReference>
<reference evidence="3" key="1">
    <citation type="submission" date="2022-12" db="EMBL/GenBank/DDBJ databases">
        <authorList>
            <person name="Brejova B."/>
        </authorList>
    </citation>
    <scope>NUCLEOTIDE SEQUENCE</scope>
</reference>
<dbReference type="InterPro" id="IPR001910">
    <property type="entry name" value="Inosine/uridine_hydrolase_dom"/>
</dbReference>
<evidence type="ECO:0000313" key="3">
    <source>
        <dbReference type="EMBL" id="CAI5758682.1"/>
    </source>
</evidence>
<evidence type="ECO:0000259" key="2">
    <source>
        <dbReference type="Pfam" id="PF01156"/>
    </source>
</evidence>
<dbReference type="Pfam" id="PF01156">
    <property type="entry name" value="IU_nuc_hydro"/>
    <property type="match status" value="1"/>
</dbReference>
<comment type="caution">
    <text evidence="3">The sequence shown here is derived from an EMBL/GenBank/DDBJ whole genome shotgun (WGS) entry which is preliminary data.</text>
</comment>
<protein>
    <recommendedName>
        <fullName evidence="2">Inosine/uridine-preferring nucleoside hydrolase domain-containing protein</fullName>
    </recommendedName>
</protein>
<dbReference type="SUPFAM" id="SSF53590">
    <property type="entry name" value="Nucleoside hydrolase"/>
    <property type="match status" value="1"/>
</dbReference>
<proteinExistence type="inferred from homology"/>
<dbReference type="Proteomes" id="UP001152885">
    <property type="component" value="Unassembled WGS sequence"/>
</dbReference>
<organism evidence="3 4">
    <name type="scientific">Candida verbasci</name>
    <dbReference type="NCBI Taxonomy" id="1227364"/>
    <lineage>
        <taxon>Eukaryota</taxon>
        <taxon>Fungi</taxon>
        <taxon>Dikarya</taxon>
        <taxon>Ascomycota</taxon>
        <taxon>Saccharomycotina</taxon>
        <taxon>Pichiomycetes</taxon>
        <taxon>Debaryomycetaceae</taxon>
        <taxon>Candida/Lodderomyces clade</taxon>
        <taxon>Candida</taxon>
    </lineage>
</organism>
<keyword evidence="4" id="KW-1185">Reference proteome</keyword>
<accession>A0A9W4XAT1</accession>
<gene>
    <name evidence="3" type="ORF">CANVERA_P3194</name>
</gene>
<comment type="similarity">
    <text evidence="1">Belongs to the IUNH family.</text>
</comment>
<dbReference type="AlphaFoldDB" id="A0A9W4XAT1"/>